<evidence type="ECO:0000256" key="1">
    <source>
        <dbReference type="SAM" id="MobiDB-lite"/>
    </source>
</evidence>
<dbReference type="EMBL" id="CAJOBI010210893">
    <property type="protein sequence ID" value="CAF5017707.1"/>
    <property type="molecule type" value="Genomic_DNA"/>
</dbReference>
<reference evidence="2" key="1">
    <citation type="submission" date="2021-02" db="EMBL/GenBank/DDBJ databases">
        <authorList>
            <person name="Nowell W R."/>
        </authorList>
    </citation>
    <scope>NUCLEOTIDE SEQUENCE</scope>
</reference>
<dbReference type="Proteomes" id="UP000676336">
    <property type="component" value="Unassembled WGS sequence"/>
</dbReference>
<proteinExistence type="predicted"/>
<evidence type="ECO:0000313" key="2">
    <source>
        <dbReference type="EMBL" id="CAF5017707.1"/>
    </source>
</evidence>
<dbReference type="AlphaFoldDB" id="A0A8S3DI51"/>
<sequence length="266" mass="29707">MNTPISSVRFRDIDSSPPEEVTISAPDEDLKCGYSVPIDQTLTSILRNQDTVDQIFDSLTNPIGVKNDRHKMFMVYFSLEDFPDQYRSQLEQIYLVAACESGILKDNAKAKSCFQLIIENLNHLQVEGLFVNGQWIKFSFSTMVADNLAAHQIGGFQASFSNGHFCRRCLIGYPERNLPRSTTTLAARTSIIHDDFVQQISANPNKSPLMGVAGQSPLHDLIDFHSTMSLPADLMHDYLEGICPLVIMSLPKEASSMHLLTYGEIS</sequence>
<protein>
    <submittedName>
        <fullName evidence="2">Uncharacterized protein</fullName>
    </submittedName>
</protein>
<evidence type="ECO:0000313" key="3">
    <source>
        <dbReference type="Proteomes" id="UP000676336"/>
    </source>
</evidence>
<comment type="caution">
    <text evidence="2">The sequence shown here is derived from an EMBL/GenBank/DDBJ whole genome shotgun (WGS) entry which is preliminary data.</text>
</comment>
<accession>A0A8S3DI51</accession>
<organism evidence="2 3">
    <name type="scientific">Rotaria magnacalcarata</name>
    <dbReference type="NCBI Taxonomy" id="392030"/>
    <lineage>
        <taxon>Eukaryota</taxon>
        <taxon>Metazoa</taxon>
        <taxon>Spiralia</taxon>
        <taxon>Gnathifera</taxon>
        <taxon>Rotifera</taxon>
        <taxon>Eurotatoria</taxon>
        <taxon>Bdelloidea</taxon>
        <taxon>Philodinida</taxon>
        <taxon>Philodinidae</taxon>
        <taxon>Rotaria</taxon>
    </lineage>
</organism>
<feature type="region of interest" description="Disordered" evidence="1">
    <location>
        <begin position="1"/>
        <end position="20"/>
    </location>
</feature>
<name>A0A8S3DI51_9BILA</name>
<gene>
    <name evidence="2" type="ORF">SMN809_LOCUS57500</name>
</gene>